<dbReference type="Proteomes" id="UP000032431">
    <property type="component" value="Chromosome I"/>
</dbReference>
<proteinExistence type="inferred from homology"/>
<dbReference type="Gene3D" id="2.30.30.180">
    <property type="entry name" value="Ribosome maturation factor RimP, C-terminal domain"/>
    <property type="match status" value="1"/>
</dbReference>
<keyword evidence="1 3" id="KW-0963">Cytoplasm</keyword>
<evidence type="ECO:0000256" key="1">
    <source>
        <dbReference type="ARBA" id="ARBA00022490"/>
    </source>
</evidence>
<evidence type="ECO:0000256" key="2">
    <source>
        <dbReference type="ARBA" id="ARBA00022517"/>
    </source>
</evidence>
<keyword evidence="6" id="KW-1185">Reference proteome</keyword>
<comment type="function">
    <text evidence="3">Required for maturation of 30S ribosomal subunits.</text>
</comment>
<dbReference type="GO" id="GO:0000028">
    <property type="term" value="P:ribosomal small subunit assembly"/>
    <property type="evidence" value="ECO:0007669"/>
    <property type="project" value="TreeGrafter"/>
</dbReference>
<dbReference type="EMBL" id="LM995447">
    <property type="protein sequence ID" value="CDZ25158.1"/>
    <property type="molecule type" value="Genomic_DNA"/>
</dbReference>
<dbReference type="InterPro" id="IPR028998">
    <property type="entry name" value="RimP_C"/>
</dbReference>
<accession>A0A078KRX3</accession>
<dbReference type="PANTHER" id="PTHR33867:SF1">
    <property type="entry name" value="RIBOSOME MATURATION FACTOR RIMP"/>
    <property type="match status" value="1"/>
</dbReference>
<sequence length="161" mass="18235">MASRKGNVVTVVEQLANPIAERLGLTIWDVEFVKEGASYYLRVFIDKDEGVTIDDCENMSRALDKELDRVDPIDQSYCLEVSSPGIERELKRDWHFEKYIGNRVKVRLIRPNSSGLRDIDGILKSYDGTAVEIETPDAGVLVIKRSEAAYIRAAADYDYDD</sequence>
<protein>
    <recommendedName>
        <fullName evidence="3">Ribosome maturation factor RimP</fullName>
    </recommendedName>
</protein>
<dbReference type="AlphaFoldDB" id="A0A078KRX3"/>
<dbReference type="InterPro" id="IPR003728">
    <property type="entry name" value="Ribosome_maturation_RimP"/>
</dbReference>
<dbReference type="HOGENOM" id="CLU_070525_2_0_9"/>
<dbReference type="PATRIC" id="fig|29343.3.peg.2192"/>
<organism evidence="5 6">
    <name type="scientific">[Clostridium] cellulosi</name>
    <dbReference type="NCBI Taxonomy" id="29343"/>
    <lineage>
        <taxon>Bacteria</taxon>
        <taxon>Bacillati</taxon>
        <taxon>Bacillota</taxon>
        <taxon>Clostridia</taxon>
        <taxon>Eubacteriales</taxon>
        <taxon>Oscillospiraceae</taxon>
        <taxon>Oscillospiraceae incertae sedis</taxon>
    </lineage>
</organism>
<evidence type="ECO:0000313" key="5">
    <source>
        <dbReference type="EMBL" id="CDZ25158.1"/>
    </source>
</evidence>
<evidence type="ECO:0000259" key="4">
    <source>
        <dbReference type="Pfam" id="PF02576"/>
    </source>
</evidence>
<dbReference type="Gene3D" id="3.30.300.70">
    <property type="entry name" value="RimP-like superfamily, N-terminal"/>
    <property type="match status" value="1"/>
</dbReference>
<dbReference type="GO" id="GO:0005829">
    <property type="term" value="C:cytosol"/>
    <property type="evidence" value="ECO:0007669"/>
    <property type="project" value="TreeGrafter"/>
</dbReference>
<dbReference type="SUPFAM" id="SSF74942">
    <property type="entry name" value="YhbC-like, C-terminal domain"/>
    <property type="match status" value="1"/>
</dbReference>
<dbReference type="STRING" id="29343.CCDG5_2078"/>
<dbReference type="OrthoDB" id="9805006at2"/>
<comment type="subcellular location">
    <subcellularLocation>
        <location evidence="3">Cytoplasm</location>
    </subcellularLocation>
</comment>
<reference evidence="6" key="1">
    <citation type="submission" date="2014-07" db="EMBL/GenBank/DDBJ databases">
        <authorList>
            <person name="Wibberg D."/>
        </authorList>
    </citation>
    <scope>NUCLEOTIDE SEQUENCE [LARGE SCALE GENOMIC DNA]</scope>
    <source>
        <strain evidence="6">DG5</strain>
    </source>
</reference>
<dbReference type="HAMAP" id="MF_01077">
    <property type="entry name" value="RimP"/>
    <property type="match status" value="1"/>
</dbReference>
<gene>
    <name evidence="3" type="primary">rimP</name>
    <name evidence="5" type="ORF">CCDG5_2078</name>
</gene>
<feature type="domain" description="Ribosome maturation factor RimP N-terminal" evidence="4">
    <location>
        <begin position="16"/>
        <end position="87"/>
    </location>
</feature>
<dbReference type="SUPFAM" id="SSF75420">
    <property type="entry name" value="YhbC-like, N-terminal domain"/>
    <property type="match status" value="1"/>
</dbReference>
<evidence type="ECO:0000313" key="6">
    <source>
        <dbReference type="Proteomes" id="UP000032431"/>
    </source>
</evidence>
<dbReference type="InterPro" id="IPR036847">
    <property type="entry name" value="RimP_C_sf"/>
</dbReference>
<dbReference type="InterPro" id="IPR028989">
    <property type="entry name" value="RimP_N"/>
</dbReference>
<dbReference type="Pfam" id="PF02576">
    <property type="entry name" value="RimP_N"/>
    <property type="match status" value="1"/>
</dbReference>
<comment type="similarity">
    <text evidence="3">Belongs to the RimP family.</text>
</comment>
<dbReference type="FunFam" id="3.30.300.70:FF:000001">
    <property type="entry name" value="Ribosome maturation factor RimP"/>
    <property type="match status" value="1"/>
</dbReference>
<dbReference type="InterPro" id="IPR035956">
    <property type="entry name" value="RimP_N_sf"/>
</dbReference>
<evidence type="ECO:0000256" key="3">
    <source>
        <dbReference type="HAMAP-Rule" id="MF_01077"/>
    </source>
</evidence>
<keyword evidence="2 3" id="KW-0690">Ribosome biogenesis</keyword>
<dbReference type="GO" id="GO:0006412">
    <property type="term" value="P:translation"/>
    <property type="evidence" value="ECO:0007669"/>
    <property type="project" value="TreeGrafter"/>
</dbReference>
<dbReference type="CDD" id="cd01734">
    <property type="entry name" value="YlxS_C"/>
    <property type="match status" value="1"/>
</dbReference>
<dbReference type="KEGG" id="ccel:CCDG5_2078"/>
<dbReference type="PANTHER" id="PTHR33867">
    <property type="entry name" value="RIBOSOME MATURATION FACTOR RIMP"/>
    <property type="match status" value="1"/>
</dbReference>
<name>A0A078KRX3_9FIRM</name>